<comment type="caution">
    <text evidence="1">The sequence shown here is derived from an EMBL/GenBank/DDBJ whole genome shotgun (WGS) entry which is preliminary data.</text>
</comment>
<gene>
    <name evidence="1" type="ORF">GCM10009754_35370</name>
</gene>
<dbReference type="EMBL" id="BAAANN010000013">
    <property type="protein sequence ID" value="GAA1961366.1"/>
    <property type="molecule type" value="Genomic_DNA"/>
</dbReference>
<sequence length="84" mass="8654">MYDVPYAQKVVPTPAPEVVGRVQVAPSMASAAPGSPAAAPEKVASGLREAWSVGFLPDGTAVFAEKDSKKVREIDGAEKVPSTS</sequence>
<keyword evidence="2" id="KW-1185">Reference proteome</keyword>
<evidence type="ECO:0000313" key="2">
    <source>
        <dbReference type="Proteomes" id="UP001501116"/>
    </source>
</evidence>
<protein>
    <submittedName>
        <fullName evidence="1">Uncharacterized protein</fullName>
    </submittedName>
</protein>
<name>A0ABN2R0A5_9PSEU</name>
<dbReference type="Gene3D" id="2.120.10.30">
    <property type="entry name" value="TolB, C-terminal domain"/>
    <property type="match status" value="1"/>
</dbReference>
<organism evidence="1 2">
    <name type="scientific">Amycolatopsis minnesotensis</name>
    <dbReference type="NCBI Taxonomy" id="337894"/>
    <lineage>
        <taxon>Bacteria</taxon>
        <taxon>Bacillati</taxon>
        <taxon>Actinomycetota</taxon>
        <taxon>Actinomycetes</taxon>
        <taxon>Pseudonocardiales</taxon>
        <taxon>Pseudonocardiaceae</taxon>
        <taxon>Amycolatopsis</taxon>
    </lineage>
</organism>
<reference evidence="1 2" key="1">
    <citation type="journal article" date="2019" name="Int. J. Syst. Evol. Microbiol.">
        <title>The Global Catalogue of Microorganisms (GCM) 10K type strain sequencing project: providing services to taxonomists for standard genome sequencing and annotation.</title>
        <authorList>
            <consortium name="The Broad Institute Genomics Platform"/>
            <consortium name="The Broad Institute Genome Sequencing Center for Infectious Disease"/>
            <person name="Wu L."/>
            <person name="Ma J."/>
        </authorList>
    </citation>
    <scope>NUCLEOTIDE SEQUENCE [LARGE SCALE GENOMIC DNA]</scope>
    <source>
        <strain evidence="1 2">JCM 14545</strain>
    </source>
</reference>
<dbReference type="InterPro" id="IPR011042">
    <property type="entry name" value="6-blade_b-propeller_TolB-like"/>
</dbReference>
<dbReference type="RefSeq" id="WP_344419333.1">
    <property type="nucleotide sequence ID" value="NZ_BAAANN010000013.1"/>
</dbReference>
<evidence type="ECO:0000313" key="1">
    <source>
        <dbReference type="EMBL" id="GAA1961366.1"/>
    </source>
</evidence>
<accession>A0ABN2R0A5</accession>
<dbReference type="Proteomes" id="UP001501116">
    <property type="component" value="Unassembled WGS sequence"/>
</dbReference>
<proteinExistence type="predicted"/>